<accession>A0A840RJH8</accession>
<dbReference type="PANTHER" id="PTHR37832">
    <property type="entry name" value="BLL2683 PROTEIN"/>
    <property type="match status" value="1"/>
</dbReference>
<name>A0A840RJH8_9BURK</name>
<dbReference type="Gene3D" id="3.30.70.100">
    <property type="match status" value="1"/>
</dbReference>
<reference evidence="2 3" key="1">
    <citation type="submission" date="2020-08" db="EMBL/GenBank/DDBJ databases">
        <title>Genomic Encyclopedia of Type Strains, Phase IV (KMG-IV): sequencing the most valuable type-strain genomes for metagenomic binning, comparative biology and taxonomic classification.</title>
        <authorList>
            <person name="Goeker M."/>
        </authorList>
    </citation>
    <scope>NUCLEOTIDE SEQUENCE [LARGE SCALE GENOMIC DNA]</scope>
    <source>
        <strain evidence="2 3">DSM 23240</strain>
    </source>
</reference>
<gene>
    <name evidence="2" type="ORF">HNR39_000157</name>
</gene>
<organism evidence="2 3">
    <name type="scientific">Glaciimonas immobilis</name>
    <dbReference type="NCBI Taxonomy" id="728004"/>
    <lineage>
        <taxon>Bacteria</taxon>
        <taxon>Pseudomonadati</taxon>
        <taxon>Pseudomonadota</taxon>
        <taxon>Betaproteobacteria</taxon>
        <taxon>Burkholderiales</taxon>
        <taxon>Oxalobacteraceae</taxon>
        <taxon>Glaciimonas</taxon>
    </lineage>
</organism>
<dbReference type="AlphaFoldDB" id="A0A840RJH8"/>
<dbReference type="Proteomes" id="UP000571084">
    <property type="component" value="Unassembled WGS sequence"/>
</dbReference>
<evidence type="ECO:0000313" key="2">
    <source>
        <dbReference type="EMBL" id="MBB5198347.1"/>
    </source>
</evidence>
<dbReference type="SUPFAM" id="SSF54909">
    <property type="entry name" value="Dimeric alpha+beta barrel"/>
    <property type="match status" value="1"/>
</dbReference>
<evidence type="ECO:0000313" key="3">
    <source>
        <dbReference type="Proteomes" id="UP000571084"/>
    </source>
</evidence>
<dbReference type="SMART" id="SM00886">
    <property type="entry name" value="Dabb"/>
    <property type="match status" value="1"/>
</dbReference>
<proteinExistence type="predicted"/>
<dbReference type="PANTHER" id="PTHR37832:SF1">
    <property type="entry name" value="STRESS-RESPONSE A_B BARREL DOMAIN-CONTAINING PROTEIN"/>
    <property type="match status" value="1"/>
</dbReference>
<dbReference type="EMBL" id="JACHHQ010000001">
    <property type="protein sequence ID" value="MBB5198347.1"/>
    <property type="molecule type" value="Genomic_DNA"/>
</dbReference>
<dbReference type="InterPro" id="IPR011008">
    <property type="entry name" value="Dimeric_a/b-barrel"/>
</dbReference>
<keyword evidence="3" id="KW-1185">Reference proteome</keyword>
<evidence type="ECO:0000259" key="1">
    <source>
        <dbReference type="PROSITE" id="PS51502"/>
    </source>
</evidence>
<feature type="domain" description="Stress-response A/B barrel" evidence="1">
    <location>
        <begin position="5"/>
        <end position="101"/>
    </location>
</feature>
<dbReference type="PROSITE" id="PS51502">
    <property type="entry name" value="S_R_A_B_BARREL"/>
    <property type="match status" value="1"/>
</dbReference>
<comment type="caution">
    <text evidence="2">The sequence shown here is derived from an EMBL/GenBank/DDBJ whole genome shotgun (WGS) entry which is preliminary data.</text>
</comment>
<dbReference type="InterPro" id="IPR013097">
    <property type="entry name" value="Dabb"/>
</dbReference>
<dbReference type="RefSeq" id="WP_168052276.1">
    <property type="nucleotide sequence ID" value="NZ_JAAOZT010000002.1"/>
</dbReference>
<sequence length="103" mass="11278">MTVTLKHIVIWKLKEYAEGADKATNAVKLKALLDSCATVVPGIIKFEAVIAQTGLEASYDVLLNAEFASLAVLEAYQNHPTHIAIKPFVGAVREARQCFDYQS</sequence>
<protein>
    <recommendedName>
        <fullName evidence="1">Stress-response A/B barrel domain-containing protein</fullName>
    </recommendedName>
</protein>
<dbReference type="Pfam" id="PF07876">
    <property type="entry name" value="Dabb"/>
    <property type="match status" value="1"/>
</dbReference>